<dbReference type="InterPro" id="IPR002772">
    <property type="entry name" value="Glyco_hydro_3_C"/>
</dbReference>
<proteinExistence type="inferred from homology"/>
<name>A0AAU7XB50_9HYPH</name>
<dbReference type="PRINTS" id="PR00133">
    <property type="entry name" value="GLHYDRLASE3"/>
</dbReference>
<sequence>MRLDFSLVAVAVLSLSTVVQPSAQETRPGGADAGIERRIDALVERMTLEEKLGQMSQGGWAPDFDLKEAESGIIGSLTNADDPAAIAKIQAAARRSRLGIPILMTHNVIHGFRTLFPVPIGMAASFDPALVRETARWAGRESAAVGLHWTLAPMVDISRDPRWGRVVEGAGEDVFLGSMMAAAQVTGLREGGIIASLKHYVGYGAAEAGRDYNSTSIPPVELRDIYLPPFHAGIAAGGATIMAAFNALNGTPATANRWTLDQVLKREWGFDGFVISDWDSIIELMKHGVAGSRAEAAEKALMAGVDVDMAGELFRDELPALVKAGRVPMARIDDAVRRVLRVKFRLGLFDRPDPDPAAADAQLLTPAAREAARRAARETIVLLRNDGDLLPLAPKAKRIALVGGAAADPSDHMGSWGAAARQGDTVTTLAALQARASAGGYALTYARGCADDCTSTEGFDEAVQRASEADLVIAVLGEPWYMTAEGTSRTRLGLPNRQQELLERLVATGKPVVLVVFAGRPMALTWAAEHVPAILYAWAPGTEGGNGIADLLFGDASPSARLPMTMPRAVGQIPVYYDHLPTGRPATDDRYSSRYIDEENAPLYPFGYGLSYTRFAYSDVAITAPKPDREGVLEVAVTVANTGARAGKDVVQLYVRDLVASRSRPIRQLKAFDKVALAPGESRRVTLRVPIDRLGFHAEEGGYQVEPGRFEVYLGGDSRAPMVGGFELPTGVDYPGAPPVRLD</sequence>
<dbReference type="InterPro" id="IPR013783">
    <property type="entry name" value="Ig-like_fold"/>
</dbReference>
<keyword evidence="2 7" id="KW-0378">Hydrolase</keyword>
<dbReference type="GO" id="GO:0005975">
    <property type="term" value="P:carbohydrate metabolic process"/>
    <property type="evidence" value="ECO:0007669"/>
    <property type="project" value="InterPro"/>
</dbReference>
<dbReference type="Gene3D" id="3.20.20.300">
    <property type="entry name" value="Glycoside hydrolase, family 3, N-terminal domain"/>
    <property type="match status" value="1"/>
</dbReference>
<dbReference type="PANTHER" id="PTHR42715:SF10">
    <property type="entry name" value="BETA-GLUCOSIDASE"/>
    <property type="match status" value="1"/>
</dbReference>
<evidence type="ECO:0000256" key="2">
    <source>
        <dbReference type="ARBA" id="ARBA00022801"/>
    </source>
</evidence>
<dbReference type="SUPFAM" id="SSF52279">
    <property type="entry name" value="Beta-D-glucan exohydrolase, C-terminal domain"/>
    <property type="match status" value="1"/>
</dbReference>
<dbReference type="InterPro" id="IPR036962">
    <property type="entry name" value="Glyco_hydro_3_N_sf"/>
</dbReference>
<evidence type="ECO:0000256" key="1">
    <source>
        <dbReference type="ARBA" id="ARBA00005336"/>
    </source>
</evidence>
<comment type="similarity">
    <text evidence="1">Belongs to the glycosyl hydrolase 3 family.</text>
</comment>
<organism evidence="7">
    <name type="scientific">Methyloraptor flagellatus</name>
    <dbReference type="NCBI Taxonomy" id="3162530"/>
    <lineage>
        <taxon>Bacteria</taxon>
        <taxon>Pseudomonadati</taxon>
        <taxon>Pseudomonadota</taxon>
        <taxon>Alphaproteobacteria</taxon>
        <taxon>Hyphomicrobiales</taxon>
        <taxon>Ancalomicrobiaceae</taxon>
        <taxon>Methyloraptor</taxon>
    </lineage>
</organism>
<gene>
    <name evidence="7" type="ORF">ABS361_18930</name>
</gene>
<feature type="domain" description="Fibronectin type III-like" evidence="6">
    <location>
        <begin position="649"/>
        <end position="718"/>
    </location>
</feature>
<dbReference type="InterPro" id="IPR036881">
    <property type="entry name" value="Glyco_hydro_3_C_sf"/>
</dbReference>
<dbReference type="Gene3D" id="3.40.50.1700">
    <property type="entry name" value="Glycoside hydrolase family 3 C-terminal domain"/>
    <property type="match status" value="1"/>
</dbReference>
<dbReference type="InterPro" id="IPR026891">
    <property type="entry name" value="Fn3-like"/>
</dbReference>
<dbReference type="FunFam" id="2.60.40.10:FF:000495">
    <property type="entry name" value="Periplasmic beta-glucosidase"/>
    <property type="match status" value="1"/>
</dbReference>
<dbReference type="GO" id="GO:0008422">
    <property type="term" value="F:beta-glucosidase activity"/>
    <property type="evidence" value="ECO:0007669"/>
    <property type="project" value="UniProtKB-ARBA"/>
</dbReference>
<evidence type="ECO:0000259" key="6">
    <source>
        <dbReference type="SMART" id="SM01217"/>
    </source>
</evidence>
<dbReference type="RefSeq" id="WP_407049194.1">
    <property type="nucleotide sequence ID" value="NZ_CP158568.1"/>
</dbReference>
<evidence type="ECO:0000313" key="7">
    <source>
        <dbReference type="EMBL" id="XBY44097.1"/>
    </source>
</evidence>
<dbReference type="InterPro" id="IPR050288">
    <property type="entry name" value="Cellulose_deg_GH3"/>
</dbReference>
<dbReference type="Pfam" id="PF14310">
    <property type="entry name" value="Fn3-like"/>
    <property type="match status" value="1"/>
</dbReference>
<dbReference type="InterPro" id="IPR001764">
    <property type="entry name" value="Glyco_hydro_3_N"/>
</dbReference>
<evidence type="ECO:0000256" key="4">
    <source>
        <dbReference type="ARBA" id="ARBA00032194"/>
    </source>
</evidence>
<dbReference type="PANTHER" id="PTHR42715">
    <property type="entry name" value="BETA-GLUCOSIDASE"/>
    <property type="match status" value="1"/>
</dbReference>
<evidence type="ECO:0000256" key="3">
    <source>
        <dbReference type="ARBA" id="ARBA00031448"/>
    </source>
</evidence>
<protein>
    <recommendedName>
        <fullName evidence="5">Beta-D-glucoside glucohydrolase</fullName>
    </recommendedName>
    <alternativeName>
        <fullName evidence="3">Cellobiase</fullName>
    </alternativeName>
    <alternativeName>
        <fullName evidence="4">Gentiobiase</fullName>
    </alternativeName>
</protein>
<dbReference type="SUPFAM" id="SSF51445">
    <property type="entry name" value="(Trans)glycosidases"/>
    <property type="match status" value="1"/>
</dbReference>
<dbReference type="AlphaFoldDB" id="A0AAU7XB50"/>
<reference evidence="7" key="1">
    <citation type="submission" date="2024-06" db="EMBL/GenBank/DDBJ databases">
        <title>Methylostella associata gen. nov., sp. nov., a novel Ancalomicrobiaceae-affiliated facultatively methylotrophic bacteria that feed on methanotrophs of the genus Methylococcus.</title>
        <authorList>
            <person name="Saltykova V."/>
            <person name="Danilova O.V."/>
            <person name="Oshkin I.Y."/>
            <person name="Belova S.E."/>
            <person name="Pimenov N.V."/>
            <person name="Dedysh S.N."/>
        </authorList>
    </citation>
    <scope>NUCLEOTIDE SEQUENCE</scope>
    <source>
        <strain evidence="7">S20</strain>
    </source>
</reference>
<dbReference type="EMBL" id="CP158568">
    <property type="protein sequence ID" value="XBY44097.1"/>
    <property type="molecule type" value="Genomic_DNA"/>
</dbReference>
<dbReference type="InterPro" id="IPR017853">
    <property type="entry name" value="GH"/>
</dbReference>
<dbReference type="Pfam" id="PF00933">
    <property type="entry name" value="Glyco_hydro_3"/>
    <property type="match status" value="1"/>
</dbReference>
<evidence type="ECO:0000256" key="5">
    <source>
        <dbReference type="ARBA" id="ARBA00032594"/>
    </source>
</evidence>
<dbReference type="SMART" id="SM01217">
    <property type="entry name" value="Fn3_like"/>
    <property type="match status" value="1"/>
</dbReference>
<dbReference type="KEGG" id="mflg:ABS361_18930"/>
<accession>A0AAU7XB50</accession>
<dbReference type="Pfam" id="PF01915">
    <property type="entry name" value="Glyco_hydro_3_C"/>
    <property type="match status" value="1"/>
</dbReference>
<dbReference type="Gene3D" id="2.60.40.10">
    <property type="entry name" value="Immunoglobulins"/>
    <property type="match status" value="1"/>
</dbReference>